<feature type="transmembrane region" description="Helical" evidence="1">
    <location>
        <begin position="66"/>
        <end position="88"/>
    </location>
</feature>
<keyword evidence="3" id="KW-1185">Reference proteome</keyword>
<sequence>MDIDLPAQFADGAGDYRGLAGGGDHLARLSERFENERLSGAQYLSPAASGRSIWGKMKRVGLGFHLAANIAGALPLAVQFLACAILGAPSSVASGAFRTCLSFLCRGSDKTGRNCFAVRPQDHILIRE</sequence>
<gene>
    <name evidence="2" type="ORF">FLO80_02985</name>
</gene>
<protein>
    <submittedName>
        <fullName evidence="2">Uncharacterized protein</fullName>
    </submittedName>
</protein>
<comment type="caution">
    <text evidence="2">The sequence shown here is derived from an EMBL/GenBank/DDBJ whole genome shotgun (WGS) entry which is preliminary data.</text>
</comment>
<evidence type="ECO:0000313" key="2">
    <source>
        <dbReference type="EMBL" id="KAA0921149.1"/>
    </source>
</evidence>
<reference evidence="2 3" key="1">
    <citation type="submission" date="2019-07" db="EMBL/GenBank/DDBJ databases">
        <title>Aquicoccus porphyridii gen. nov., sp. nov., isolated from a small marine red alga, Porphyridium marinum.</title>
        <authorList>
            <person name="Liu L."/>
        </authorList>
    </citation>
    <scope>NUCLEOTIDE SEQUENCE [LARGE SCALE GENOMIC DNA]</scope>
    <source>
        <strain evidence="2 3">L1 8-17</strain>
    </source>
</reference>
<keyword evidence="1" id="KW-0812">Transmembrane</keyword>
<proteinExistence type="predicted"/>
<dbReference type="EMBL" id="VINQ01000001">
    <property type="protein sequence ID" value="KAA0921149.1"/>
    <property type="molecule type" value="Genomic_DNA"/>
</dbReference>
<keyword evidence="1" id="KW-1133">Transmembrane helix</keyword>
<accession>A0A5A9ZVC6</accession>
<dbReference type="Proteomes" id="UP000325291">
    <property type="component" value="Unassembled WGS sequence"/>
</dbReference>
<organism evidence="2 3">
    <name type="scientific">Aquicoccus porphyridii</name>
    <dbReference type="NCBI Taxonomy" id="1852029"/>
    <lineage>
        <taxon>Bacteria</taxon>
        <taxon>Pseudomonadati</taxon>
        <taxon>Pseudomonadota</taxon>
        <taxon>Alphaproteobacteria</taxon>
        <taxon>Rhodobacterales</taxon>
        <taxon>Paracoccaceae</taxon>
        <taxon>Aquicoccus</taxon>
    </lineage>
</organism>
<keyword evidence="1" id="KW-0472">Membrane</keyword>
<name>A0A5A9ZVC6_9RHOB</name>
<evidence type="ECO:0000256" key="1">
    <source>
        <dbReference type="SAM" id="Phobius"/>
    </source>
</evidence>
<dbReference type="AlphaFoldDB" id="A0A5A9ZVC6"/>
<evidence type="ECO:0000313" key="3">
    <source>
        <dbReference type="Proteomes" id="UP000325291"/>
    </source>
</evidence>